<dbReference type="PANTHER" id="PTHR48061">
    <property type="entry name" value="LEUCINE-RICH REPEAT RECEPTOR PROTEIN KINASE EMS1-LIKE-RELATED"/>
    <property type="match status" value="1"/>
</dbReference>
<evidence type="ECO:0000256" key="4">
    <source>
        <dbReference type="ARBA" id="ARBA00022614"/>
    </source>
</evidence>
<reference evidence="12" key="2">
    <citation type="submission" date="2018-10" db="UniProtKB">
        <authorList>
            <consortium name="EnsemblPlants"/>
        </authorList>
    </citation>
    <scope>IDENTIFICATION</scope>
</reference>
<dbReference type="Gramene" id="TraesWEE_scaffold_005013_01G000200.1">
    <property type="protein sequence ID" value="TraesWEE_scaffold_005013_01G000200.1"/>
    <property type="gene ID" value="TraesWEE_scaffold_005013_01G000200"/>
</dbReference>
<dbReference type="Gramene" id="TraesROB_scaffold_004221_01G000900.1">
    <property type="protein sequence ID" value="TraesROB_scaffold_004221_01G000900.1"/>
    <property type="gene ID" value="TraesROB_scaffold_004221_01G000900"/>
</dbReference>
<keyword evidence="5 11" id="KW-0812">Transmembrane</keyword>
<dbReference type="PRINTS" id="PR00019">
    <property type="entry name" value="LEURICHRPT"/>
</dbReference>
<evidence type="ECO:0000313" key="12">
    <source>
        <dbReference type="EnsemblPlants" id="TraesCS3D02G041200.1"/>
    </source>
</evidence>
<evidence type="ECO:0000256" key="5">
    <source>
        <dbReference type="ARBA" id="ARBA00022692"/>
    </source>
</evidence>
<evidence type="ECO:0000256" key="9">
    <source>
        <dbReference type="ARBA" id="ARBA00023136"/>
    </source>
</evidence>
<dbReference type="GO" id="GO:0005886">
    <property type="term" value="C:plasma membrane"/>
    <property type="evidence" value="ECO:0007669"/>
    <property type="project" value="UniProtKB-SubCell"/>
</dbReference>
<evidence type="ECO:0000313" key="13">
    <source>
        <dbReference type="Proteomes" id="UP000019116"/>
    </source>
</evidence>
<evidence type="ECO:0000256" key="6">
    <source>
        <dbReference type="ARBA" id="ARBA00022729"/>
    </source>
</evidence>
<evidence type="ECO:0000256" key="11">
    <source>
        <dbReference type="SAM" id="Phobius"/>
    </source>
</evidence>
<dbReference type="SUPFAM" id="SSF52047">
    <property type="entry name" value="RNI-like"/>
    <property type="match status" value="2"/>
</dbReference>
<dbReference type="Gramene" id="TraesCAD_scaffold_003832_01G000300.1">
    <property type="protein sequence ID" value="TraesCAD_scaffold_003832_01G000300.1"/>
    <property type="gene ID" value="TraesCAD_scaffold_003832_01G000300"/>
</dbReference>
<dbReference type="STRING" id="4565.A0A3B6GPE7"/>
<keyword evidence="7" id="KW-0677">Repeat</keyword>
<evidence type="ECO:0000256" key="1">
    <source>
        <dbReference type="ARBA" id="ARBA00004251"/>
    </source>
</evidence>
<keyword evidence="10" id="KW-0325">Glycoprotein</keyword>
<dbReference type="EnsemblPlants" id="TraesCS3D02G041200.1">
    <property type="protein sequence ID" value="TraesCS3D02G041200.1"/>
    <property type="gene ID" value="TraesCS3D02G041200"/>
</dbReference>
<keyword evidence="3" id="KW-1003">Cell membrane</keyword>
<organism evidence="12">
    <name type="scientific">Triticum aestivum</name>
    <name type="common">Wheat</name>
    <dbReference type="NCBI Taxonomy" id="4565"/>
    <lineage>
        <taxon>Eukaryota</taxon>
        <taxon>Viridiplantae</taxon>
        <taxon>Streptophyta</taxon>
        <taxon>Embryophyta</taxon>
        <taxon>Tracheophyta</taxon>
        <taxon>Spermatophyta</taxon>
        <taxon>Magnoliopsida</taxon>
        <taxon>Liliopsida</taxon>
        <taxon>Poales</taxon>
        <taxon>Poaceae</taxon>
        <taxon>BOP clade</taxon>
        <taxon>Pooideae</taxon>
        <taxon>Triticodae</taxon>
        <taxon>Triticeae</taxon>
        <taxon>Triticinae</taxon>
        <taxon>Triticum</taxon>
    </lineage>
</organism>
<dbReference type="SUPFAM" id="SSF52058">
    <property type="entry name" value="L domain-like"/>
    <property type="match status" value="1"/>
</dbReference>
<dbReference type="Gramene" id="TraesCS3D02G041200.1">
    <property type="protein sequence ID" value="TraesCS3D02G041200.1"/>
    <property type="gene ID" value="TraesCS3D02G041200"/>
</dbReference>
<evidence type="ECO:0000256" key="7">
    <source>
        <dbReference type="ARBA" id="ARBA00022737"/>
    </source>
</evidence>
<evidence type="ECO:0000256" key="8">
    <source>
        <dbReference type="ARBA" id="ARBA00022989"/>
    </source>
</evidence>
<accession>A0A3B6GPE7</accession>
<dbReference type="PROSITE" id="PS51450">
    <property type="entry name" value="LRR"/>
    <property type="match status" value="1"/>
</dbReference>
<evidence type="ECO:0008006" key="14">
    <source>
        <dbReference type="Google" id="ProtNLM"/>
    </source>
</evidence>
<dbReference type="SMART" id="SM00369">
    <property type="entry name" value="LRR_TYP"/>
    <property type="match status" value="8"/>
</dbReference>
<dbReference type="Pfam" id="PF13855">
    <property type="entry name" value="LRR_8"/>
    <property type="match status" value="1"/>
</dbReference>
<dbReference type="Gramene" id="TraesCS3D03G0074400.1">
    <property type="protein sequence ID" value="TraesCS3D03G0074400.1.CDS"/>
    <property type="gene ID" value="TraesCS3D03G0074400"/>
</dbReference>
<dbReference type="AlphaFoldDB" id="A0A3B6GPE7"/>
<keyword evidence="13" id="KW-1185">Reference proteome</keyword>
<dbReference type="FunFam" id="3.80.10.10:FF:000213">
    <property type="entry name" value="Tyrosine-sulfated glycopeptide receptor 1"/>
    <property type="match status" value="1"/>
</dbReference>
<dbReference type="Proteomes" id="UP000019116">
    <property type="component" value="Chromosome 3D"/>
</dbReference>
<dbReference type="FunFam" id="3.80.10.10:FF:000095">
    <property type="entry name" value="LRR receptor-like serine/threonine-protein kinase GSO1"/>
    <property type="match status" value="1"/>
</dbReference>
<dbReference type="Gramene" id="TraesARI3D03G01837930.1">
    <property type="protein sequence ID" value="TraesARI3D03G01837930.1"/>
    <property type="gene ID" value="TraesARI3D03G01837930"/>
</dbReference>
<dbReference type="OMA" id="HERNSTH"/>
<proteinExistence type="inferred from homology"/>
<dbReference type="InterPro" id="IPR003591">
    <property type="entry name" value="Leu-rich_rpt_typical-subtyp"/>
</dbReference>
<comment type="subcellular location">
    <subcellularLocation>
        <location evidence="1">Cell membrane</location>
        <topology evidence="1">Single-pass type I membrane protein</topology>
    </subcellularLocation>
</comment>
<dbReference type="Gene3D" id="3.80.10.10">
    <property type="entry name" value="Ribonuclease Inhibitor"/>
    <property type="match status" value="5"/>
</dbReference>
<reference evidence="12" key="1">
    <citation type="submission" date="2018-08" db="EMBL/GenBank/DDBJ databases">
        <authorList>
            <person name="Rossello M."/>
        </authorList>
    </citation>
    <scope>NUCLEOTIDE SEQUENCE [LARGE SCALE GENOMIC DNA]</scope>
    <source>
        <strain evidence="12">cv. Chinese Spring</strain>
    </source>
</reference>
<keyword evidence="6" id="KW-0732">Signal</keyword>
<keyword evidence="4" id="KW-0433">Leucine-rich repeat</keyword>
<keyword evidence="8 11" id="KW-1133">Transmembrane helix</keyword>
<dbReference type="InterPro" id="IPR032675">
    <property type="entry name" value="LRR_dom_sf"/>
</dbReference>
<evidence type="ECO:0000256" key="2">
    <source>
        <dbReference type="ARBA" id="ARBA00009592"/>
    </source>
</evidence>
<sequence>MATWYRLLSLGRCWLQQLLGPCHRFGTPWAWIVLYSQGLDPAIFKLTSLQLLDLSMNNFGQHILPASGFERLSLLTHLNLSNSRFQGKIPIGISKLVNLISLDLSVSYYDTTEDSLSDYDSSIGIISYVFWLPNFQNLVANLNSLRELYLDGVDMSSSGDWCHALAESLPDLRVLSLSSCFLGGPICWSLSRLDSLTAINLEDNFDIPATFPEFFMDFSNLSVLQLARTNLQGWFPRRVFESKTLRVLDLSGNQDLLGHVPNFSNASSLETMMLDGTNLSFGKPGSFSNFKSLQTLSLDVDFAFMEHQSSLGIHMSLQHLELTQMESTKDLGLILSWIGDLQNLASLELSGWNFSRTSFSSVAKLKNLKSLSMYYCNFTKPSLSAIRNLVNLRSLVINQCELNGPMPSAIGDLADLESLEIIAYDFLGPIPSAIGNLRSLKSLEINAHGLLGPIPSSIGNLSSLIRLAISAFEFSGPMPPAICNLSNLEALEMRSSGFFGPIPYAIGLLKKLTSLRLQECSFSGSIPNSVFNLTRLIELDLSFNLLSGEIPTSVFTIPTLRRLDIHFNQLSGSIKDFDATSSHLVFVDLSKNNLIGHIPKSFFQLRCLAYLDIGWNNLVGSVDLSSFWRLRNLNHLDLSNNKLSVRDMDGEDNNSPSTYIPRVTWLGLSCNLTEFPVSLAHLNQVSYLDLSSNRISGAIPKWMWVTWNSSLTYLNLSHNLLSIMQFTSYVLPFDQLEILDLSFNQLQGQIPMPSPPAAMLYYSNNNFSSVLPNFTLYLGQEFRISKNKISGHIPKSVCDSTIGVLDLSFNNFSGQIPSCLIEDGYMSVLSLRENQFEGMLPTNIKDYCFLHTLDLNNNKIEGQLPRTLTKCLQLEFLDIGNNNMVGIFPSYLGVLPRLRVLVMRSNRFYGSMSGALHNGDKSGEYFSSLQILDVASNNFFGNLSPDWFEGLKSMMTELNSTGEIISALNGSGNGNVEHAYQDTVTIYYKSIYRTFNKILTTLTVIDLSNNSFGGTIPGSLGRLFSLHVLNMSGNAFTGDIPREFGRMTQLESLDLSQNQLSGDIPDALTNLTFLGILNLSNNQLVGRIPWSGQFATFQNNSFEGNLGLCGLPLSNPCDIRPAPPSVAHGEKSSHVDVILFLFVGLGFGIGFAAAILMRWGRIGEWFVKSARALRT</sequence>
<feature type="transmembrane region" description="Helical" evidence="11">
    <location>
        <begin position="1137"/>
        <end position="1159"/>
    </location>
</feature>
<protein>
    <recommendedName>
        <fullName evidence="14">Leucine-rich repeat-containing N-terminal plant-type domain-containing protein</fullName>
    </recommendedName>
</protein>
<dbReference type="OrthoDB" id="442066at2759"/>
<keyword evidence="9 11" id="KW-0472">Membrane</keyword>
<dbReference type="PANTHER" id="PTHR48061:SF8">
    <property type="entry name" value="LEUCINE-RICH REPEAT-CONTAINING N-TERMINAL PLANT-TYPE DOMAIN-CONTAINING PROTEIN"/>
    <property type="match status" value="1"/>
</dbReference>
<dbReference type="InterPro" id="IPR046956">
    <property type="entry name" value="RLP23-like"/>
</dbReference>
<dbReference type="InterPro" id="IPR001611">
    <property type="entry name" value="Leu-rich_rpt"/>
</dbReference>
<name>A0A3B6GPE7_WHEAT</name>
<dbReference type="Pfam" id="PF00560">
    <property type="entry name" value="LRR_1"/>
    <property type="match status" value="10"/>
</dbReference>
<evidence type="ECO:0000256" key="10">
    <source>
        <dbReference type="ARBA" id="ARBA00023180"/>
    </source>
</evidence>
<comment type="similarity">
    <text evidence="2">Belongs to the RLP family.</text>
</comment>
<dbReference type="SMR" id="A0A3B6GPE7"/>
<evidence type="ECO:0000256" key="3">
    <source>
        <dbReference type="ARBA" id="ARBA00022475"/>
    </source>
</evidence>
<dbReference type="Gramene" id="TraesCLE_scaffold_010557_01G000600.1">
    <property type="protein sequence ID" value="TraesCLE_scaffold_010557_01G000600.1"/>
    <property type="gene ID" value="TraesCLE_scaffold_010557_01G000600"/>
</dbReference>